<name>A0A2S4MFU0_9BURK</name>
<reference evidence="2 3" key="1">
    <citation type="submission" date="2018-01" db="EMBL/GenBank/DDBJ databases">
        <title>Genomic Encyclopedia of Type Strains, Phase III (KMG-III): the genomes of soil and plant-associated and newly described type strains.</title>
        <authorList>
            <person name="Whitman W."/>
        </authorList>
    </citation>
    <scope>NUCLEOTIDE SEQUENCE [LARGE SCALE GENOMIC DNA]</scope>
    <source>
        <strain evidence="2 3">JCM 18070</strain>
    </source>
</reference>
<dbReference type="RefSeq" id="WP_146055229.1">
    <property type="nucleotide sequence ID" value="NZ_PQGA01000003.1"/>
</dbReference>
<evidence type="ECO:0008006" key="4">
    <source>
        <dbReference type="Google" id="ProtNLM"/>
    </source>
</evidence>
<evidence type="ECO:0000256" key="1">
    <source>
        <dbReference type="SAM" id="SignalP"/>
    </source>
</evidence>
<keyword evidence="1" id="KW-0732">Signal</keyword>
<feature type="chain" id="PRO_5015461176" description="Multidrug ABC transporter ATPase" evidence="1">
    <location>
        <begin position="20"/>
        <end position="246"/>
    </location>
</feature>
<comment type="caution">
    <text evidence="2">The sequence shown here is derived from an EMBL/GenBank/DDBJ whole genome shotgun (WGS) entry which is preliminary data.</text>
</comment>
<dbReference type="Proteomes" id="UP000237381">
    <property type="component" value="Unassembled WGS sequence"/>
</dbReference>
<feature type="signal peptide" evidence="1">
    <location>
        <begin position="1"/>
        <end position="19"/>
    </location>
</feature>
<sequence length="246" mass="26592">MKRTLLCLAMGLTPLLAHAGCEDNFQKWTAQLHPGRTLDTDHAVCKVWPANEALTIAALPLPQKSSNDDTGTDDLEVLVADTASGTVIAHQFQKSAISYDAIRLESIALDTARYQLAPGNRAFGVRLSYEGSSRVSPYEATALSLYTIEGQRLRAVLDNLTVSQSSGDWDGNCAGTFNDTTRTLDIGAPGKEGFATLKIAEKSVDRVNKPAGNDCAENQKPPKRANITLEYRNGKYGVPNGMQYSN</sequence>
<organism evidence="2 3">
    <name type="scientific">Paraburkholderia eburnea</name>
    <dbReference type="NCBI Taxonomy" id="1189126"/>
    <lineage>
        <taxon>Bacteria</taxon>
        <taxon>Pseudomonadati</taxon>
        <taxon>Pseudomonadota</taxon>
        <taxon>Betaproteobacteria</taxon>
        <taxon>Burkholderiales</taxon>
        <taxon>Burkholderiaceae</taxon>
        <taxon>Paraburkholderia</taxon>
    </lineage>
</organism>
<dbReference type="EMBL" id="PQGA01000003">
    <property type="protein sequence ID" value="POR53610.1"/>
    <property type="molecule type" value="Genomic_DNA"/>
</dbReference>
<evidence type="ECO:0000313" key="2">
    <source>
        <dbReference type="EMBL" id="POR53610.1"/>
    </source>
</evidence>
<protein>
    <recommendedName>
        <fullName evidence="4">Multidrug ABC transporter ATPase</fullName>
    </recommendedName>
</protein>
<gene>
    <name evidence="2" type="ORF">B0G62_103182</name>
</gene>
<proteinExistence type="predicted"/>
<dbReference type="AlphaFoldDB" id="A0A2S4MFU0"/>
<dbReference type="OrthoDB" id="7202514at2"/>
<accession>A0A2S4MFU0</accession>
<evidence type="ECO:0000313" key="3">
    <source>
        <dbReference type="Proteomes" id="UP000237381"/>
    </source>
</evidence>
<keyword evidence="3" id="KW-1185">Reference proteome</keyword>